<comment type="similarity">
    <text evidence="2 4">Belongs to the pterin-4-alpha-carbinolamine dehydratase family.</text>
</comment>
<dbReference type="NCBIfam" id="NF002017">
    <property type="entry name" value="PRK00823.1-2"/>
    <property type="match status" value="1"/>
</dbReference>
<organism evidence="5 6">
    <name type="scientific">Nocardia tengchongensis</name>
    <dbReference type="NCBI Taxonomy" id="2055889"/>
    <lineage>
        <taxon>Bacteria</taxon>
        <taxon>Bacillati</taxon>
        <taxon>Actinomycetota</taxon>
        <taxon>Actinomycetes</taxon>
        <taxon>Mycobacteriales</taxon>
        <taxon>Nocardiaceae</taxon>
        <taxon>Nocardia</taxon>
    </lineage>
</organism>
<dbReference type="PANTHER" id="PTHR12599">
    <property type="entry name" value="PTERIN-4-ALPHA-CARBINOLAMINE DEHYDRATASE"/>
    <property type="match status" value="1"/>
</dbReference>
<name>A0ABX8CUI0_9NOCA</name>
<sequence length="97" mass="10588">MRPALLSDDDIAEALKDLPEWSRTGDSITRTVQAASFLAGIELVRRVAAAAEAANHHPDIDIRWRRVTFTLSTHDAGGLTPLDTALAREIDRLQAQG</sequence>
<dbReference type="PANTHER" id="PTHR12599:SF0">
    <property type="entry name" value="PTERIN-4-ALPHA-CARBINOLAMINE DEHYDRATASE"/>
    <property type="match status" value="1"/>
</dbReference>
<dbReference type="EMBL" id="CP074371">
    <property type="protein sequence ID" value="QVI23533.1"/>
    <property type="molecule type" value="Genomic_DNA"/>
</dbReference>
<evidence type="ECO:0000256" key="2">
    <source>
        <dbReference type="ARBA" id="ARBA00006472"/>
    </source>
</evidence>
<keyword evidence="3 4" id="KW-0456">Lyase</keyword>
<accession>A0ABX8CUI0</accession>
<dbReference type="CDD" id="cd00488">
    <property type="entry name" value="PCD_DCoH"/>
    <property type="match status" value="1"/>
</dbReference>
<gene>
    <name evidence="5" type="ORF">KHQ06_12040</name>
</gene>
<dbReference type="SUPFAM" id="SSF55248">
    <property type="entry name" value="PCD-like"/>
    <property type="match status" value="1"/>
</dbReference>
<dbReference type="Gene3D" id="3.30.1360.20">
    <property type="entry name" value="Transcriptional coactivator/pterin dehydratase"/>
    <property type="match status" value="1"/>
</dbReference>
<dbReference type="GO" id="GO:0008124">
    <property type="term" value="F:4-alpha-hydroxytetrahydrobiopterin dehydratase activity"/>
    <property type="evidence" value="ECO:0007669"/>
    <property type="project" value="UniProtKB-EC"/>
</dbReference>
<dbReference type="InterPro" id="IPR036428">
    <property type="entry name" value="PCD_sf"/>
</dbReference>
<evidence type="ECO:0000256" key="1">
    <source>
        <dbReference type="ARBA" id="ARBA00001554"/>
    </source>
</evidence>
<dbReference type="InterPro" id="IPR001533">
    <property type="entry name" value="Pterin_deHydtase"/>
</dbReference>
<dbReference type="Proteomes" id="UP000683310">
    <property type="component" value="Chromosome"/>
</dbReference>
<evidence type="ECO:0000256" key="3">
    <source>
        <dbReference type="ARBA" id="ARBA00023239"/>
    </source>
</evidence>
<dbReference type="Pfam" id="PF01329">
    <property type="entry name" value="Pterin_4a"/>
    <property type="match status" value="1"/>
</dbReference>
<evidence type="ECO:0000313" key="6">
    <source>
        <dbReference type="Proteomes" id="UP000683310"/>
    </source>
</evidence>
<keyword evidence="6" id="KW-1185">Reference proteome</keyword>
<dbReference type="RefSeq" id="WP_213559605.1">
    <property type="nucleotide sequence ID" value="NZ_JBHXAJ010000001.1"/>
</dbReference>
<dbReference type="HAMAP" id="MF_00434">
    <property type="entry name" value="Pterin_4_alpha"/>
    <property type="match status" value="1"/>
</dbReference>
<comment type="catalytic activity">
    <reaction evidence="1 4">
        <text>(4aS,6R)-4a-hydroxy-L-erythro-5,6,7,8-tetrahydrobiopterin = (6R)-L-erythro-6,7-dihydrobiopterin + H2O</text>
        <dbReference type="Rhea" id="RHEA:11920"/>
        <dbReference type="ChEBI" id="CHEBI:15377"/>
        <dbReference type="ChEBI" id="CHEBI:15642"/>
        <dbReference type="ChEBI" id="CHEBI:43120"/>
        <dbReference type="EC" id="4.2.1.96"/>
    </reaction>
</comment>
<evidence type="ECO:0000256" key="4">
    <source>
        <dbReference type="HAMAP-Rule" id="MF_00434"/>
    </source>
</evidence>
<proteinExistence type="inferred from homology"/>
<protein>
    <recommendedName>
        <fullName evidence="4">Putative pterin-4-alpha-carbinolamine dehydratase</fullName>
        <shortName evidence="4">PHS</shortName>
        <ecNumber evidence="4">4.2.1.96</ecNumber>
    </recommendedName>
    <alternativeName>
        <fullName evidence="4">4-alpha-hydroxy-tetrahydropterin dehydratase</fullName>
    </alternativeName>
    <alternativeName>
        <fullName evidence="4">Pterin carbinolamine dehydratase</fullName>
        <shortName evidence="4">PCD</shortName>
    </alternativeName>
</protein>
<dbReference type="EC" id="4.2.1.96" evidence="4"/>
<evidence type="ECO:0000313" key="5">
    <source>
        <dbReference type="EMBL" id="QVI23533.1"/>
    </source>
</evidence>
<reference evidence="5 6" key="1">
    <citation type="submission" date="2021-04" db="EMBL/GenBank/DDBJ databases">
        <title>Nocardia tengchongensis.</title>
        <authorList>
            <person name="Zhuang k."/>
            <person name="Ran Y."/>
            <person name="Li W."/>
        </authorList>
    </citation>
    <scope>NUCLEOTIDE SEQUENCE [LARGE SCALE GENOMIC DNA]</scope>
    <source>
        <strain evidence="5 6">CFH S0057</strain>
    </source>
</reference>